<sequence>MAENGQDRDIEEFFAAARAVTRAPGPDLLGRILADAEAAQPRAPRPAGRSQWGPIARFRRVCESLGGWQAAGGLLAAALAGLWIGVSPPAAFVGVTEGWAYGVWGEAVSLELGDQLALYEELLAGDEP</sequence>
<accession>A0ABW2UIL1</accession>
<dbReference type="Proteomes" id="UP001596516">
    <property type="component" value="Unassembled WGS sequence"/>
</dbReference>
<comment type="caution">
    <text evidence="1">The sequence shown here is derived from an EMBL/GenBank/DDBJ whole genome shotgun (WGS) entry which is preliminary data.</text>
</comment>
<evidence type="ECO:0000313" key="2">
    <source>
        <dbReference type="Proteomes" id="UP001596516"/>
    </source>
</evidence>
<proteinExistence type="predicted"/>
<gene>
    <name evidence="1" type="ORF">ACFQXB_02585</name>
</gene>
<evidence type="ECO:0000313" key="1">
    <source>
        <dbReference type="EMBL" id="MFC7703080.1"/>
    </source>
</evidence>
<protein>
    <submittedName>
        <fullName evidence="1">Dihydroorotate dehydrogenase</fullName>
    </submittedName>
</protein>
<organism evidence="1 2">
    <name type="scientific">Plastorhodobacter daqingensis</name>
    <dbReference type="NCBI Taxonomy" id="1387281"/>
    <lineage>
        <taxon>Bacteria</taxon>
        <taxon>Pseudomonadati</taxon>
        <taxon>Pseudomonadota</taxon>
        <taxon>Alphaproteobacteria</taxon>
        <taxon>Rhodobacterales</taxon>
        <taxon>Paracoccaceae</taxon>
        <taxon>Plastorhodobacter</taxon>
    </lineage>
</organism>
<keyword evidence="2" id="KW-1185">Reference proteome</keyword>
<name>A0ABW2UIL1_9RHOB</name>
<reference evidence="2" key="1">
    <citation type="journal article" date="2019" name="Int. J. Syst. Evol. Microbiol.">
        <title>The Global Catalogue of Microorganisms (GCM) 10K type strain sequencing project: providing services to taxonomists for standard genome sequencing and annotation.</title>
        <authorList>
            <consortium name="The Broad Institute Genomics Platform"/>
            <consortium name="The Broad Institute Genome Sequencing Center for Infectious Disease"/>
            <person name="Wu L."/>
            <person name="Ma J."/>
        </authorList>
    </citation>
    <scope>NUCLEOTIDE SEQUENCE [LARGE SCALE GENOMIC DNA]</scope>
    <source>
        <strain evidence="2">CGMCC 1.12750</strain>
    </source>
</reference>
<dbReference type="RefSeq" id="WP_377398629.1">
    <property type="nucleotide sequence ID" value="NZ_JBHTFQ010000001.1"/>
</dbReference>
<dbReference type="EMBL" id="JBHTFQ010000001">
    <property type="protein sequence ID" value="MFC7703080.1"/>
    <property type="molecule type" value="Genomic_DNA"/>
</dbReference>